<accession>A0A1F6AWW2</accession>
<dbReference type="Gene3D" id="1.20.1440.60">
    <property type="entry name" value="23S rRNA-intervening sequence"/>
    <property type="match status" value="1"/>
</dbReference>
<dbReference type="NCBIfam" id="TIGR04258">
    <property type="entry name" value="4helix_suffix"/>
    <property type="match status" value="1"/>
</dbReference>
<dbReference type="EMBL" id="MFJZ01000057">
    <property type="protein sequence ID" value="OGG29169.1"/>
    <property type="molecule type" value="Genomic_DNA"/>
</dbReference>
<dbReference type="STRING" id="1798396.A2973_01620"/>
<dbReference type="Proteomes" id="UP000176409">
    <property type="component" value="Unassembled WGS sequence"/>
</dbReference>
<protein>
    <recommendedName>
        <fullName evidence="3">Four helix bundle protein</fullName>
    </recommendedName>
</protein>
<gene>
    <name evidence="1" type="ORF">A2973_01620</name>
</gene>
<evidence type="ECO:0000313" key="2">
    <source>
        <dbReference type="Proteomes" id="UP000176409"/>
    </source>
</evidence>
<dbReference type="AlphaFoldDB" id="A0A1F6AWW2"/>
<comment type="caution">
    <text evidence="1">The sequence shown here is derived from an EMBL/GenBank/DDBJ whole genome shotgun (WGS) entry which is preliminary data.</text>
</comment>
<name>A0A1F6AWW2_9BACT</name>
<reference evidence="1 2" key="1">
    <citation type="journal article" date="2016" name="Nat. Commun.">
        <title>Thousands of microbial genomes shed light on interconnected biogeochemical processes in an aquifer system.</title>
        <authorList>
            <person name="Anantharaman K."/>
            <person name="Brown C.T."/>
            <person name="Hug L.A."/>
            <person name="Sharon I."/>
            <person name="Castelle C.J."/>
            <person name="Probst A.J."/>
            <person name="Thomas B.C."/>
            <person name="Singh A."/>
            <person name="Wilkins M.J."/>
            <person name="Karaoz U."/>
            <person name="Brodie E.L."/>
            <person name="Williams K.H."/>
            <person name="Hubbard S.S."/>
            <person name="Banfield J.F."/>
        </authorList>
    </citation>
    <scope>NUCLEOTIDE SEQUENCE [LARGE SCALE GENOMIC DNA]</scope>
</reference>
<dbReference type="InterPro" id="IPR036583">
    <property type="entry name" value="23S_rRNA_IVS_sf"/>
</dbReference>
<sequence>MGQTRPGYEYLVVYMLGKVIQDLTFQFCQRFLKSPQDPTYPNLKLVEQANGAARSNPQNVAEGYTGESLSSYIMLVGVANGSNEELAKDLEDYLRQRNLPIWTKDHPKIRQFRAFRVFWLPNSPNSLNTPILPSDPAEAANMILTFCRMEGYLLSQHIKSLEVKHAKEGGFRENLLKKRLGYRRQ</sequence>
<dbReference type="InterPro" id="IPR012657">
    <property type="entry name" value="23S_rRNA-intervening_sequence"/>
</dbReference>
<proteinExistence type="predicted"/>
<dbReference type="SUPFAM" id="SSF158446">
    <property type="entry name" value="IVS-encoded protein-like"/>
    <property type="match status" value="1"/>
</dbReference>
<evidence type="ECO:0008006" key="3">
    <source>
        <dbReference type="Google" id="ProtNLM"/>
    </source>
</evidence>
<organism evidence="1 2">
    <name type="scientific">Candidatus Gottesmanbacteria bacterium RIFCSPLOWO2_01_FULL_49_10</name>
    <dbReference type="NCBI Taxonomy" id="1798396"/>
    <lineage>
        <taxon>Bacteria</taxon>
        <taxon>Candidatus Gottesmaniibacteriota</taxon>
    </lineage>
</organism>
<dbReference type="NCBIfam" id="TIGR02436">
    <property type="entry name" value="four helix bundle protein"/>
    <property type="match status" value="1"/>
</dbReference>
<evidence type="ECO:0000313" key="1">
    <source>
        <dbReference type="EMBL" id="OGG29169.1"/>
    </source>
</evidence>
<dbReference type="InterPro" id="IPR026354">
    <property type="entry name" value="4helix_suffix_dom"/>
</dbReference>